<feature type="transmembrane region" description="Helical" evidence="5">
    <location>
        <begin position="192"/>
        <end position="210"/>
    </location>
</feature>
<feature type="transmembrane region" description="Helical" evidence="5">
    <location>
        <begin position="7"/>
        <end position="26"/>
    </location>
</feature>
<keyword evidence="3 5" id="KW-1133">Transmembrane helix</keyword>
<dbReference type="RefSeq" id="WP_147649475.1">
    <property type="nucleotide sequence ID" value="NZ_CP042806.1"/>
</dbReference>
<organism evidence="6 7">
    <name type="scientific">Terriglobus albidus</name>
    <dbReference type="NCBI Taxonomy" id="1592106"/>
    <lineage>
        <taxon>Bacteria</taxon>
        <taxon>Pseudomonadati</taxon>
        <taxon>Acidobacteriota</taxon>
        <taxon>Terriglobia</taxon>
        <taxon>Terriglobales</taxon>
        <taxon>Acidobacteriaceae</taxon>
        <taxon>Terriglobus</taxon>
    </lineage>
</organism>
<keyword evidence="7" id="KW-1185">Reference proteome</keyword>
<accession>A0A5B9EJB1</accession>
<evidence type="ECO:0000313" key="7">
    <source>
        <dbReference type="Proteomes" id="UP000321820"/>
    </source>
</evidence>
<reference evidence="6 7" key="1">
    <citation type="submission" date="2019-08" db="EMBL/GenBank/DDBJ databases">
        <title>Complete genome sequence of Terriglobus albidus strain ORNL.</title>
        <authorList>
            <person name="Podar M."/>
        </authorList>
    </citation>
    <scope>NUCLEOTIDE SEQUENCE [LARGE SCALE GENOMIC DNA]</scope>
    <source>
        <strain evidence="6 7">ORNL</strain>
    </source>
</reference>
<keyword evidence="2 5" id="KW-0812">Transmembrane</keyword>
<proteinExistence type="predicted"/>
<dbReference type="Proteomes" id="UP000321820">
    <property type="component" value="Chromosome"/>
</dbReference>
<name>A0A5B9EJB1_9BACT</name>
<dbReference type="KEGG" id="talb:FTW19_20835"/>
<feature type="transmembrane region" description="Helical" evidence="5">
    <location>
        <begin position="38"/>
        <end position="59"/>
    </location>
</feature>
<dbReference type="AlphaFoldDB" id="A0A5B9EJB1"/>
<feature type="transmembrane region" description="Helical" evidence="5">
    <location>
        <begin position="71"/>
        <end position="89"/>
    </location>
</feature>
<evidence type="ECO:0000313" key="6">
    <source>
        <dbReference type="EMBL" id="QEE30206.1"/>
    </source>
</evidence>
<evidence type="ECO:0000256" key="1">
    <source>
        <dbReference type="ARBA" id="ARBA00004141"/>
    </source>
</evidence>
<comment type="subcellular location">
    <subcellularLocation>
        <location evidence="1">Membrane</location>
        <topology evidence="1">Multi-pass membrane protein</topology>
    </subcellularLocation>
</comment>
<evidence type="ECO:0000256" key="2">
    <source>
        <dbReference type="ARBA" id="ARBA00022692"/>
    </source>
</evidence>
<dbReference type="EMBL" id="CP042806">
    <property type="protein sequence ID" value="QEE30206.1"/>
    <property type="molecule type" value="Genomic_DNA"/>
</dbReference>
<feature type="transmembrane region" description="Helical" evidence="5">
    <location>
        <begin position="141"/>
        <end position="163"/>
    </location>
</feature>
<sequence>MFYRVDYMLAVLFVGFLVGVLLSKAFERVAPYRLAQGYYVAVAALLVLRTGLFACTILMSQQSVWAKMSGGVGDLINLIFGALFGVAVRRKDARELLTTPLLLRALCMGLAFTFATNGAAKAFSMTSMTEFFTQSGYSVSFLKFIMIAEIFGALGLLLPWAVLPSLLGLAVDMFGAVLTHIHNGDPLNDSTGAIGMLIRLAIVGVLWALNRRTQALPHSIRNSILSVGAVALACLLIALGGGAVVRHVSAAAAFHTSH</sequence>
<dbReference type="Pfam" id="PF13564">
    <property type="entry name" value="DoxX_2"/>
    <property type="match status" value="1"/>
</dbReference>
<evidence type="ECO:0000256" key="4">
    <source>
        <dbReference type="ARBA" id="ARBA00023136"/>
    </source>
</evidence>
<evidence type="ECO:0000256" key="3">
    <source>
        <dbReference type="ARBA" id="ARBA00022989"/>
    </source>
</evidence>
<dbReference type="GO" id="GO:0016020">
    <property type="term" value="C:membrane"/>
    <property type="evidence" value="ECO:0007669"/>
    <property type="project" value="UniProtKB-SubCell"/>
</dbReference>
<dbReference type="InterPro" id="IPR032808">
    <property type="entry name" value="DoxX"/>
</dbReference>
<keyword evidence="4 5" id="KW-0472">Membrane</keyword>
<protein>
    <submittedName>
        <fullName evidence="6">DoxX family protein</fullName>
    </submittedName>
</protein>
<dbReference type="OrthoDB" id="121160at2"/>
<feature type="transmembrane region" description="Helical" evidence="5">
    <location>
        <begin position="222"/>
        <end position="245"/>
    </location>
</feature>
<evidence type="ECO:0000256" key="5">
    <source>
        <dbReference type="SAM" id="Phobius"/>
    </source>
</evidence>
<feature type="transmembrane region" description="Helical" evidence="5">
    <location>
        <begin position="101"/>
        <end position="120"/>
    </location>
</feature>
<gene>
    <name evidence="6" type="ORF">FTW19_20835</name>
</gene>